<keyword evidence="11" id="KW-1185">Reference proteome</keyword>
<evidence type="ECO:0000256" key="4">
    <source>
        <dbReference type="ARBA" id="ARBA00022970"/>
    </source>
</evidence>
<feature type="transmembrane region" description="Helical" evidence="8">
    <location>
        <begin position="504"/>
        <end position="523"/>
    </location>
</feature>
<dbReference type="InterPro" id="IPR004841">
    <property type="entry name" value="AA-permease/SLC12A_dom"/>
</dbReference>
<feature type="transmembrane region" description="Helical" evidence="8">
    <location>
        <begin position="475"/>
        <end position="498"/>
    </location>
</feature>
<dbReference type="Pfam" id="PF00324">
    <property type="entry name" value="AA_permease"/>
    <property type="match status" value="1"/>
</dbReference>
<feature type="transmembrane region" description="Helical" evidence="8">
    <location>
        <begin position="352"/>
        <end position="371"/>
    </location>
</feature>
<dbReference type="GO" id="GO:0016020">
    <property type="term" value="C:membrane"/>
    <property type="evidence" value="ECO:0007669"/>
    <property type="project" value="UniProtKB-SubCell"/>
</dbReference>
<name>A0AAV0AG48_PHAPC</name>
<evidence type="ECO:0000256" key="5">
    <source>
        <dbReference type="ARBA" id="ARBA00022989"/>
    </source>
</evidence>
<dbReference type="PIRSF" id="PIRSF006060">
    <property type="entry name" value="AA_transporter"/>
    <property type="match status" value="1"/>
</dbReference>
<dbReference type="PANTHER" id="PTHR43341:SF20">
    <property type="entry name" value="AAT FAMILY AMINO ACID TRANSPORTER"/>
    <property type="match status" value="1"/>
</dbReference>
<proteinExistence type="predicted"/>
<dbReference type="InterPro" id="IPR050524">
    <property type="entry name" value="APC_YAT"/>
</dbReference>
<feature type="domain" description="Amino acid permease/ SLC12A" evidence="9">
    <location>
        <begin position="66"/>
        <end position="527"/>
    </location>
</feature>
<keyword evidence="6 8" id="KW-0472">Membrane</keyword>
<evidence type="ECO:0000256" key="1">
    <source>
        <dbReference type="ARBA" id="ARBA00004141"/>
    </source>
</evidence>
<evidence type="ECO:0000256" key="2">
    <source>
        <dbReference type="ARBA" id="ARBA00022448"/>
    </source>
</evidence>
<evidence type="ECO:0000256" key="6">
    <source>
        <dbReference type="ARBA" id="ARBA00023136"/>
    </source>
</evidence>
<feature type="compositionally biased region" description="Basic and acidic residues" evidence="7">
    <location>
        <begin position="47"/>
        <end position="56"/>
    </location>
</feature>
<evidence type="ECO:0000256" key="8">
    <source>
        <dbReference type="SAM" id="Phobius"/>
    </source>
</evidence>
<evidence type="ECO:0000313" key="11">
    <source>
        <dbReference type="Proteomes" id="UP001153365"/>
    </source>
</evidence>
<accession>A0AAV0AG48</accession>
<dbReference type="AlphaFoldDB" id="A0AAV0AG48"/>
<dbReference type="EMBL" id="CALTRL010000143">
    <property type="protein sequence ID" value="CAH7666656.1"/>
    <property type="molecule type" value="Genomic_DNA"/>
</dbReference>
<feature type="transmembrane region" description="Helical" evidence="8">
    <location>
        <begin position="392"/>
        <end position="414"/>
    </location>
</feature>
<dbReference type="Proteomes" id="UP001153365">
    <property type="component" value="Unassembled WGS sequence"/>
</dbReference>
<feature type="transmembrane region" description="Helical" evidence="8">
    <location>
        <begin position="177"/>
        <end position="197"/>
    </location>
</feature>
<feature type="transmembrane region" description="Helical" evidence="8">
    <location>
        <begin position="149"/>
        <end position="170"/>
    </location>
</feature>
<gene>
    <name evidence="10" type="ORF">PPACK8108_LOCUS1005</name>
</gene>
<feature type="compositionally biased region" description="Polar residues" evidence="7">
    <location>
        <begin position="29"/>
        <end position="45"/>
    </location>
</feature>
<evidence type="ECO:0000256" key="3">
    <source>
        <dbReference type="ARBA" id="ARBA00022692"/>
    </source>
</evidence>
<keyword evidence="2" id="KW-0813">Transport</keyword>
<reference evidence="10" key="1">
    <citation type="submission" date="2022-06" db="EMBL/GenBank/DDBJ databases">
        <authorList>
            <consortium name="SYNGENTA / RWTH Aachen University"/>
        </authorList>
    </citation>
    <scope>NUCLEOTIDE SEQUENCE</scope>
</reference>
<sequence length="546" mass="60370">MKETTETHNQTEEDCEVKIPNCREKVEVYQSQESNDISPKATESNDNLEKGQSHKEGLNRSLESRHIQMISIGGVIVGTGLFLGTAISLSQGGPLGLFLGYLIFGSVIWNVMCSLGEMVSHLPVEGGHVTLAGRFVNPSLSFAVGWNYWYTWAIILPAELSASAILINYWTKAVNNAVWITLFLIVISLINIGGARAYAEFEFWFASIKVVAIVGLIILGLVIDAGGGPNHDHIGFRYWRNPGPFTQYLGIKGPFGRFLGFWTVLIQTAYAYNGCEITAITAGEAKNPRKSLPSAIRGVALRIGIFYLLGTFVIGLLVASDDPRLKLNSHDAASSPFVIAIQNANIKFLPSIINAALLTSTWSAGSSNVYISSRTLYSLARSGNAPKFFRKTTSWGLPWPAVIVSISFGVLGYLSLQNGAGVVFGWFASMNGVCGLITWITILITYIRFDAGVRHQKIDRAQFPYRSRFRTIGAYYALSMCALTLIFNAYGVFIAGNWQTGSFFTGYFPIFLFITYYIANVYYRKRKGLRFKHLKVEEMVNFKLAL</sequence>
<organism evidence="10 11">
    <name type="scientific">Phakopsora pachyrhizi</name>
    <name type="common">Asian soybean rust disease fungus</name>
    <dbReference type="NCBI Taxonomy" id="170000"/>
    <lineage>
        <taxon>Eukaryota</taxon>
        <taxon>Fungi</taxon>
        <taxon>Dikarya</taxon>
        <taxon>Basidiomycota</taxon>
        <taxon>Pucciniomycotina</taxon>
        <taxon>Pucciniomycetes</taxon>
        <taxon>Pucciniales</taxon>
        <taxon>Phakopsoraceae</taxon>
        <taxon>Phakopsora</taxon>
    </lineage>
</organism>
<comment type="subcellular location">
    <subcellularLocation>
        <location evidence="1">Membrane</location>
        <topology evidence="1">Multi-pass membrane protein</topology>
    </subcellularLocation>
</comment>
<evidence type="ECO:0000313" key="10">
    <source>
        <dbReference type="EMBL" id="CAH7666656.1"/>
    </source>
</evidence>
<dbReference type="FunFam" id="1.20.1740.10:FF:000006">
    <property type="entry name" value="General amino acid permease"/>
    <property type="match status" value="1"/>
</dbReference>
<keyword evidence="4" id="KW-0029">Amino-acid transport</keyword>
<protein>
    <submittedName>
        <fullName evidence="10">Amino acid permease/ SLC12A domain-containing protein</fullName>
    </submittedName>
</protein>
<keyword evidence="5 8" id="KW-1133">Transmembrane helix</keyword>
<evidence type="ECO:0000256" key="7">
    <source>
        <dbReference type="SAM" id="MobiDB-lite"/>
    </source>
</evidence>
<dbReference type="Gene3D" id="1.20.1740.10">
    <property type="entry name" value="Amino acid/polyamine transporter I"/>
    <property type="match status" value="1"/>
</dbReference>
<feature type="region of interest" description="Disordered" evidence="7">
    <location>
        <begin position="28"/>
        <end position="56"/>
    </location>
</feature>
<keyword evidence="3 8" id="KW-0812">Transmembrane</keyword>
<dbReference type="PANTHER" id="PTHR43341">
    <property type="entry name" value="AMINO ACID PERMEASE"/>
    <property type="match status" value="1"/>
</dbReference>
<feature type="transmembrane region" description="Helical" evidence="8">
    <location>
        <begin position="203"/>
        <end position="223"/>
    </location>
</feature>
<evidence type="ECO:0000259" key="9">
    <source>
        <dbReference type="Pfam" id="PF00324"/>
    </source>
</evidence>
<dbReference type="PROSITE" id="PS00218">
    <property type="entry name" value="AMINO_ACID_PERMEASE_1"/>
    <property type="match status" value="1"/>
</dbReference>
<feature type="transmembrane region" description="Helical" evidence="8">
    <location>
        <begin position="426"/>
        <end position="447"/>
    </location>
</feature>
<feature type="transmembrane region" description="Helical" evidence="8">
    <location>
        <begin position="299"/>
        <end position="319"/>
    </location>
</feature>
<dbReference type="InterPro" id="IPR004840">
    <property type="entry name" value="Amino_acid_permease_CS"/>
</dbReference>
<feature type="transmembrane region" description="Helical" evidence="8">
    <location>
        <begin position="67"/>
        <end position="87"/>
    </location>
</feature>
<dbReference type="GO" id="GO:0015171">
    <property type="term" value="F:amino acid transmembrane transporter activity"/>
    <property type="evidence" value="ECO:0007669"/>
    <property type="project" value="TreeGrafter"/>
</dbReference>
<feature type="transmembrane region" description="Helical" evidence="8">
    <location>
        <begin position="94"/>
        <end position="112"/>
    </location>
</feature>
<comment type="caution">
    <text evidence="10">The sequence shown here is derived from an EMBL/GenBank/DDBJ whole genome shotgun (WGS) entry which is preliminary data.</text>
</comment>